<dbReference type="Gene3D" id="1.10.110.10">
    <property type="entry name" value="Plant lipid-transfer and hydrophobic proteins"/>
    <property type="match status" value="1"/>
</dbReference>
<comment type="similarity">
    <text evidence="1">Belongs to the plant LTP family. PEARLI1 subfamily.</text>
</comment>
<evidence type="ECO:0000313" key="4">
    <source>
        <dbReference type="EMBL" id="AFK36980.1"/>
    </source>
</evidence>
<evidence type="ECO:0000259" key="3">
    <source>
        <dbReference type="SMART" id="SM00499"/>
    </source>
</evidence>
<dbReference type="InterPro" id="IPR016140">
    <property type="entry name" value="Bifunc_inhib/LTP/seed_store"/>
</dbReference>
<dbReference type="InterPro" id="IPR051636">
    <property type="entry name" value="Plant_LTP/defense-related"/>
</dbReference>
<dbReference type="AlphaFoldDB" id="I3S9N8"/>
<feature type="signal peptide" evidence="2">
    <location>
        <begin position="1"/>
        <end position="25"/>
    </location>
</feature>
<dbReference type="RefSeq" id="XP_057429979.1">
    <property type="nucleotide sequence ID" value="XM_057573996.1"/>
</dbReference>
<dbReference type="Pfam" id="PF14547">
    <property type="entry name" value="Hydrophob_seed"/>
    <property type="match status" value="1"/>
</dbReference>
<reference evidence="4" key="1">
    <citation type="submission" date="2012-05" db="EMBL/GenBank/DDBJ databases">
        <authorList>
            <person name="Krishnakumar V."/>
            <person name="Cheung F."/>
            <person name="Xiao Y."/>
            <person name="Chan A."/>
            <person name="Moskal W.A."/>
            <person name="Town C.D."/>
        </authorList>
    </citation>
    <scope>NUCLEOTIDE SEQUENCE</scope>
</reference>
<dbReference type="KEGG" id="lja:130723074"/>
<dbReference type="CDD" id="cd01958">
    <property type="entry name" value="HPS_like"/>
    <property type="match status" value="1"/>
</dbReference>
<dbReference type="GeneID" id="130723074"/>
<organism evidence="4">
    <name type="scientific">Lotus japonicus</name>
    <name type="common">Lotus corniculatus var. japonicus</name>
    <dbReference type="NCBI Taxonomy" id="34305"/>
    <lineage>
        <taxon>Eukaryota</taxon>
        <taxon>Viridiplantae</taxon>
        <taxon>Streptophyta</taxon>
        <taxon>Embryophyta</taxon>
        <taxon>Tracheophyta</taxon>
        <taxon>Spermatophyta</taxon>
        <taxon>Magnoliopsida</taxon>
        <taxon>eudicotyledons</taxon>
        <taxon>Gunneridae</taxon>
        <taxon>Pentapetalae</taxon>
        <taxon>rosids</taxon>
        <taxon>fabids</taxon>
        <taxon>Fabales</taxon>
        <taxon>Fabaceae</taxon>
        <taxon>Papilionoideae</taxon>
        <taxon>50 kb inversion clade</taxon>
        <taxon>NPAAA clade</taxon>
        <taxon>Hologalegina</taxon>
        <taxon>robinioid clade</taxon>
        <taxon>Loteae</taxon>
        <taxon>Lotus</taxon>
    </lineage>
</organism>
<feature type="chain" id="PRO_5007673782" description="Bifunctional inhibitor/plant lipid transfer protein/seed storage helical domain-containing protein" evidence="2">
    <location>
        <begin position="26"/>
        <end position="128"/>
    </location>
</feature>
<evidence type="ECO:0000256" key="1">
    <source>
        <dbReference type="ARBA" id="ARBA00008965"/>
    </source>
</evidence>
<dbReference type="PANTHER" id="PTHR31731">
    <property type="match status" value="1"/>
</dbReference>
<keyword evidence="2" id="KW-0732">Signal</keyword>
<dbReference type="OMA" id="CGRICPE"/>
<feature type="domain" description="Bifunctional inhibitor/plant lipid transfer protein/seed storage helical" evidence="3">
    <location>
        <begin position="45"/>
        <end position="127"/>
    </location>
</feature>
<dbReference type="InterPro" id="IPR027923">
    <property type="entry name" value="Hydrophob_seed_dom"/>
</dbReference>
<dbReference type="EMBL" id="BT145484">
    <property type="protein sequence ID" value="AFK45278.1"/>
    <property type="molecule type" value="mRNA"/>
</dbReference>
<dbReference type="SMART" id="SM00499">
    <property type="entry name" value="AAI"/>
    <property type="match status" value="1"/>
</dbReference>
<name>I3S9N8_LOTJA</name>
<dbReference type="SUPFAM" id="SSF47699">
    <property type="entry name" value="Bifunctional inhibitor/lipid-transfer protein/seed storage 2S albumin"/>
    <property type="match status" value="1"/>
</dbReference>
<evidence type="ECO:0000256" key="2">
    <source>
        <dbReference type="SAM" id="SignalP"/>
    </source>
</evidence>
<sequence length="128" mass="13568">MGSDHEYVALLLCFNLLISFTMVSSTTYNIPQVPVPIMPSPKGSCPIDTLKLGVCAKVLNLVKVKLGSPPTLPCCHLIQDLADVEAAACLCLALRANILGTNLNVPISLSVILNDCGRNNNSASFQCP</sequence>
<proteinExistence type="evidence at transcript level"/>
<dbReference type="EMBL" id="BT137185">
    <property type="protein sequence ID" value="AFK36980.1"/>
    <property type="molecule type" value="mRNA"/>
</dbReference>
<dbReference type="InterPro" id="IPR036312">
    <property type="entry name" value="Bifun_inhib/LTP/seed_sf"/>
</dbReference>
<dbReference type="OrthoDB" id="696558at2759"/>
<accession>I3S9N8</accession>
<protein>
    <recommendedName>
        <fullName evidence="3">Bifunctional inhibitor/plant lipid transfer protein/seed storage helical domain-containing protein</fullName>
    </recommendedName>
</protein>